<gene>
    <name evidence="2" type="ORF">AAE3_LOCUS8275</name>
</gene>
<organism evidence="2 3">
    <name type="scientific">Cyclocybe aegerita</name>
    <name type="common">Black poplar mushroom</name>
    <name type="synonym">Agrocybe aegerita</name>
    <dbReference type="NCBI Taxonomy" id="1973307"/>
    <lineage>
        <taxon>Eukaryota</taxon>
        <taxon>Fungi</taxon>
        <taxon>Dikarya</taxon>
        <taxon>Basidiomycota</taxon>
        <taxon>Agaricomycotina</taxon>
        <taxon>Agaricomycetes</taxon>
        <taxon>Agaricomycetidae</taxon>
        <taxon>Agaricales</taxon>
        <taxon>Agaricineae</taxon>
        <taxon>Bolbitiaceae</taxon>
        <taxon>Cyclocybe</taxon>
    </lineage>
</organism>
<dbReference type="Proteomes" id="UP000467700">
    <property type="component" value="Unassembled WGS sequence"/>
</dbReference>
<reference evidence="2 3" key="1">
    <citation type="submission" date="2020-01" db="EMBL/GenBank/DDBJ databases">
        <authorList>
            <person name="Gupta K D."/>
        </authorList>
    </citation>
    <scope>NUCLEOTIDE SEQUENCE [LARGE SCALE GENOMIC DNA]</scope>
</reference>
<accession>A0A8S0W164</accession>
<evidence type="ECO:0000313" key="2">
    <source>
        <dbReference type="EMBL" id="CAA7266115.1"/>
    </source>
</evidence>
<dbReference type="OrthoDB" id="10402562at2759"/>
<proteinExistence type="predicted"/>
<dbReference type="EMBL" id="CACVBS010000052">
    <property type="protein sequence ID" value="CAA7266115.1"/>
    <property type="molecule type" value="Genomic_DNA"/>
</dbReference>
<keyword evidence="3" id="KW-1185">Reference proteome</keyword>
<name>A0A8S0W164_CYCAE</name>
<evidence type="ECO:0000313" key="3">
    <source>
        <dbReference type="Proteomes" id="UP000467700"/>
    </source>
</evidence>
<comment type="caution">
    <text evidence="2">The sequence shown here is derived from an EMBL/GenBank/DDBJ whole genome shotgun (WGS) entry which is preliminary data.</text>
</comment>
<feature type="region of interest" description="Disordered" evidence="1">
    <location>
        <begin position="103"/>
        <end position="135"/>
    </location>
</feature>
<feature type="compositionally biased region" description="Acidic residues" evidence="1">
    <location>
        <begin position="119"/>
        <end position="129"/>
    </location>
</feature>
<dbReference type="AlphaFoldDB" id="A0A8S0W164"/>
<sequence length="156" mass="17691">MTTTTSNNDMQLKTTLVHQSMTIIHNELEDTYWQLEHDDPARRWRGSNIVMKRQLSARARDIVERQWNPIGVVGSSEYQQHFRDLVALYKTALQDEIIYRMNSGQSPHTSDESPPASDGSDDSESDDGGDQGLIGHVVPKMTNATVFHIQAQGKFY</sequence>
<evidence type="ECO:0000256" key="1">
    <source>
        <dbReference type="SAM" id="MobiDB-lite"/>
    </source>
</evidence>
<protein>
    <submittedName>
        <fullName evidence="2">Uncharacterized protein</fullName>
    </submittedName>
</protein>